<accession>A0AAN6E6T4</accession>
<dbReference type="InterPro" id="IPR001810">
    <property type="entry name" value="F-box_dom"/>
</dbReference>
<evidence type="ECO:0000313" key="4">
    <source>
        <dbReference type="Proteomes" id="UP001203852"/>
    </source>
</evidence>
<sequence length="1412" mass="160849">MEPEEGPHPADGRSVGKRRWTSEFEDQTYGISQHVPSSDSHSLHIASTRDGTTRKRPKVAAEVYEREPHDQIRSDEPRGRATLGKLPPEILQHICTFLHPISLGRMICVNRHIRSLLDPAVPLPPSSSQIRYLKLRSQESVWATSRKRFLHGFPKPMHDMGELQMWRLIRRRACQFCGKLSRKREETASTSPWEAGPGPENVRTIWPFRIMSCGRCLGDRIVKETELLLSGSSVLRPGLPYAILTSLMHYIPSAILERTQLPPQLELTKYYFKPQIEELQAQLRSVQPLGASALEEWLKGLETDGRQANLDAARFDQWELHGGRGKLASIVADVMKDTGPSLQNNMGREGYDRTRFSPVQAWQLITPTESSTGRLASTSAPLGALSSEPMIPRIPGLQMAQVEVHPRSATSEKRASALGGQQSSNDPVDQIVPGQHRRQRVERSKQEVEHAKLARRKEIEMRCQEFQPPINPTTLPFMDAFKAAIQIPQALNDKAWEVLKPRLLAQRVDAERREQLHNATSGTLALANEERKRFEEEQRVAVRNETNMWQELKIPARDRIQRYAQEFIHQTWSDGGGVTKTTASKFAAEVLCHARQRFDEVIAQEDRMLALKGTAFPQDRESLSCRRLKLKDMKWLFEEAVRPHTRGFGRELFLCRVCDTNQKLFSFEAVVQHYAAKHTSELSHGSIIVYWDADWPVEPPFDPSPNIPWVFDGGHGLPQIDKRPQPRSQAGSSRQSGQAANESLQARADYVADSALEFWQRTDGIWDLSMPVRLFIIIQHISLQYLKRFRHELTLLDFMDLVSNRPELEFLRRLAGFRCKTCLDTLDTSPSRLDGPADQERSLPDLLRHFHRLHDSSTSREQVYPPPLPHRSHPDFPILDWKRDMIYLPSAATIKALPFSRGIDRDKLQIISDAFPEHFPQPMSGGSLSEPLSDYPQRMFPQASQFMAQQLHRAADPSPRIGGAGSYVARSEGSVGVLDQYDPHHPAPAIMHRQPHVPRSVRSSPPRRTTQYRTLPRYTTGYQVSEQDCHRETEAGDAWERSEREGPLSHDSVVYSHEGGSSRWSYREPLTEYSETTVGTLSEVRPESKATSRQSLSLVPDSDVRSRSGYVRTQPGSDGAHDLNPAADFLANFDPMANETFTSAGLAATGSLMRPIEVEVQRSRPGTVLSVQPPSHQRMTGFDVEHRSSPQGRYTHSLPLREGTQLPDTGHLRRHDNDLAVSDGFMADVPLRTAPDREYLEALPERLHREQHQSMPRHGEYGSIFHTIPARETRYHPGDTHNYGDRPYKYAENALEEHYSYRIPSERYVEIDPSREPRYIEHIQHPDDREEYLQVVPRGYRAVEDGHGLQQISEAHRYIRHDAQSIPAENYGARYQRLGEGGNRDVIYMPTNEARRHPSRRSRHDPSAEDIL</sequence>
<keyword evidence="4" id="KW-1185">Reference proteome</keyword>
<dbReference type="CDD" id="cd09917">
    <property type="entry name" value="F-box_SF"/>
    <property type="match status" value="1"/>
</dbReference>
<feature type="compositionally biased region" description="Low complexity" evidence="1">
    <location>
        <begin position="726"/>
        <end position="739"/>
    </location>
</feature>
<proteinExistence type="predicted"/>
<feature type="compositionally biased region" description="Basic and acidic residues" evidence="1">
    <location>
        <begin position="404"/>
        <end position="415"/>
    </location>
</feature>
<feature type="compositionally biased region" description="Low complexity" evidence="1">
    <location>
        <begin position="997"/>
        <end position="1008"/>
    </location>
</feature>
<feature type="compositionally biased region" description="Polar residues" evidence="1">
    <location>
        <begin position="367"/>
        <end position="380"/>
    </location>
</feature>
<feature type="compositionally biased region" description="Basic and acidic residues" evidence="1">
    <location>
        <begin position="63"/>
        <end position="79"/>
    </location>
</feature>
<feature type="region of interest" description="Disordered" evidence="1">
    <location>
        <begin position="367"/>
        <end position="387"/>
    </location>
</feature>
<feature type="domain" description="F-box" evidence="2">
    <location>
        <begin position="80"/>
        <end position="135"/>
    </location>
</feature>
<reference evidence="3" key="1">
    <citation type="journal article" date="2022" name="bioRxiv">
        <title>Deciphering the potential niche of two novel black yeast fungi from a biological soil crust based on their genomes, phenotypes, and melanin regulation.</title>
        <authorList>
            <consortium name="DOE Joint Genome Institute"/>
            <person name="Carr E.C."/>
            <person name="Barton Q."/>
            <person name="Grambo S."/>
            <person name="Sullivan M."/>
            <person name="Renfro C.M."/>
            <person name="Kuo A."/>
            <person name="Pangilinan J."/>
            <person name="Lipzen A."/>
            <person name="Keymanesh K."/>
            <person name="Savage E."/>
            <person name="Barry K."/>
            <person name="Grigoriev I.V."/>
            <person name="Riekhof W.R."/>
            <person name="Harris S.S."/>
        </authorList>
    </citation>
    <scope>NUCLEOTIDE SEQUENCE</scope>
    <source>
        <strain evidence="3">JF 03-4F</strain>
    </source>
</reference>
<feature type="region of interest" description="Disordered" evidence="1">
    <location>
        <begin position="720"/>
        <end position="739"/>
    </location>
</feature>
<feature type="compositionally biased region" description="Polar residues" evidence="1">
    <location>
        <begin position="29"/>
        <end position="40"/>
    </location>
</feature>
<dbReference type="Proteomes" id="UP001203852">
    <property type="component" value="Unassembled WGS sequence"/>
</dbReference>
<feature type="region of interest" description="Disordered" evidence="1">
    <location>
        <begin position="1390"/>
        <end position="1412"/>
    </location>
</feature>
<dbReference type="EMBL" id="MU404350">
    <property type="protein sequence ID" value="KAI1618537.1"/>
    <property type="molecule type" value="Genomic_DNA"/>
</dbReference>
<gene>
    <name evidence="3" type="ORF">EDD36DRAFT_414205</name>
</gene>
<feature type="compositionally biased region" description="Basic and acidic residues" evidence="1">
    <location>
        <begin position="1"/>
        <end position="11"/>
    </location>
</feature>
<feature type="region of interest" description="Disordered" evidence="1">
    <location>
        <begin position="402"/>
        <end position="448"/>
    </location>
</feature>
<dbReference type="Pfam" id="PF25422">
    <property type="entry name" value="DUF7892"/>
    <property type="match status" value="1"/>
</dbReference>
<dbReference type="Pfam" id="PF00646">
    <property type="entry name" value="F-box"/>
    <property type="match status" value="1"/>
</dbReference>
<feature type="region of interest" description="Disordered" evidence="1">
    <location>
        <begin position="1"/>
        <end position="81"/>
    </location>
</feature>
<organism evidence="3 4">
    <name type="scientific">Exophiala viscosa</name>
    <dbReference type="NCBI Taxonomy" id="2486360"/>
    <lineage>
        <taxon>Eukaryota</taxon>
        <taxon>Fungi</taxon>
        <taxon>Dikarya</taxon>
        <taxon>Ascomycota</taxon>
        <taxon>Pezizomycotina</taxon>
        <taxon>Eurotiomycetes</taxon>
        <taxon>Chaetothyriomycetidae</taxon>
        <taxon>Chaetothyriales</taxon>
        <taxon>Herpotrichiellaceae</taxon>
        <taxon>Exophiala</taxon>
    </lineage>
</organism>
<dbReference type="InterPro" id="IPR057214">
    <property type="entry name" value="DUF7892"/>
</dbReference>
<feature type="region of interest" description="Disordered" evidence="1">
    <location>
        <begin position="1167"/>
        <end position="1212"/>
    </location>
</feature>
<dbReference type="PROSITE" id="PS50181">
    <property type="entry name" value="FBOX"/>
    <property type="match status" value="1"/>
</dbReference>
<feature type="region of interest" description="Disordered" evidence="1">
    <location>
        <begin position="1077"/>
        <end position="1123"/>
    </location>
</feature>
<feature type="compositionally biased region" description="Basic and acidic residues" evidence="1">
    <location>
        <begin position="1027"/>
        <end position="1048"/>
    </location>
</feature>
<protein>
    <recommendedName>
        <fullName evidence="2">F-box domain-containing protein</fullName>
    </recommendedName>
</protein>
<dbReference type="SUPFAM" id="SSF81383">
    <property type="entry name" value="F-box domain"/>
    <property type="match status" value="1"/>
</dbReference>
<evidence type="ECO:0000256" key="1">
    <source>
        <dbReference type="SAM" id="MobiDB-lite"/>
    </source>
</evidence>
<feature type="compositionally biased region" description="Polar residues" evidence="1">
    <location>
        <begin position="1169"/>
        <end position="1178"/>
    </location>
</feature>
<evidence type="ECO:0000313" key="3">
    <source>
        <dbReference type="EMBL" id="KAI1618537.1"/>
    </source>
</evidence>
<evidence type="ECO:0000259" key="2">
    <source>
        <dbReference type="PROSITE" id="PS50181"/>
    </source>
</evidence>
<name>A0AAN6E6T4_9EURO</name>
<feature type="region of interest" description="Disordered" evidence="1">
    <location>
        <begin position="987"/>
        <end position="1009"/>
    </location>
</feature>
<dbReference type="InterPro" id="IPR036047">
    <property type="entry name" value="F-box-like_dom_sf"/>
</dbReference>
<comment type="caution">
    <text evidence="3">The sequence shown here is derived from an EMBL/GenBank/DDBJ whole genome shotgun (WGS) entry which is preliminary data.</text>
</comment>
<feature type="region of interest" description="Disordered" evidence="1">
    <location>
        <begin position="1021"/>
        <end position="1064"/>
    </location>
</feature>